<dbReference type="AlphaFoldDB" id="A0A5C8GK39"/>
<keyword evidence="3" id="KW-1185">Reference proteome</keyword>
<organism evidence="2 3">
    <name type="scientific">Prevotella brunnea</name>
    <dbReference type="NCBI Taxonomy" id="2508867"/>
    <lineage>
        <taxon>Bacteria</taxon>
        <taxon>Pseudomonadati</taxon>
        <taxon>Bacteroidota</taxon>
        <taxon>Bacteroidia</taxon>
        <taxon>Bacteroidales</taxon>
        <taxon>Prevotellaceae</taxon>
        <taxon>Prevotella</taxon>
    </lineage>
</organism>
<accession>A0A5C8GK39</accession>
<keyword evidence="1" id="KW-0812">Transmembrane</keyword>
<feature type="transmembrane region" description="Helical" evidence="1">
    <location>
        <begin position="20"/>
        <end position="38"/>
    </location>
</feature>
<protein>
    <submittedName>
        <fullName evidence="2">Uncharacterized protein</fullName>
    </submittedName>
</protein>
<proteinExistence type="predicted"/>
<keyword evidence="1" id="KW-0472">Membrane</keyword>
<keyword evidence="1" id="KW-1133">Transmembrane helix</keyword>
<dbReference type="Proteomes" id="UP000321612">
    <property type="component" value="Unassembled WGS sequence"/>
</dbReference>
<name>A0A5C8GK39_9BACT</name>
<evidence type="ECO:0000313" key="3">
    <source>
        <dbReference type="Proteomes" id="UP000321612"/>
    </source>
</evidence>
<reference evidence="3" key="1">
    <citation type="submission" date="2019-05" db="EMBL/GenBank/DDBJ databases">
        <title>Prevotella brunnea sp. nov., isolated from a wound of a patient.</title>
        <authorList>
            <person name="Buhl M."/>
        </authorList>
    </citation>
    <scope>NUCLEOTIDE SEQUENCE [LARGE SCALE GENOMIC DNA]</scope>
    <source>
        <strain evidence="3">A2672</strain>
    </source>
</reference>
<evidence type="ECO:0000313" key="2">
    <source>
        <dbReference type="EMBL" id="TXJ62368.1"/>
    </source>
</evidence>
<sequence>MSLFRLQNKGNNFFFDAKIISANYFADIIMPFSRFIIFRPANIIKKSVGNKKNYHIERIIGISLYFCMVNSYFSYHYLTHNRGNSATWRKIATGLLKPENIYISTKWQELANKNPNTTAPKHIDEAEKLINT</sequence>
<comment type="caution">
    <text evidence="2">The sequence shown here is derived from an EMBL/GenBank/DDBJ whole genome shotgun (WGS) entry which is preliminary data.</text>
</comment>
<feature type="transmembrane region" description="Helical" evidence="1">
    <location>
        <begin position="59"/>
        <end position="78"/>
    </location>
</feature>
<gene>
    <name evidence="2" type="ORF">ETF27_04780</name>
</gene>
<dbReference type="RefSeq" id="WP_147785553.1">
    <property type="nucleotide sequence ID" value="NZ_SDIK01000032.1"/>
</dbReference>
<dbReference type="EMBL" id="SDIK01000032">
    <property type="protein sequence ID" value="TXJ62368.1"/>
    <property type="molecule type" value="Genomic_DNA"/>
</dbReference>
<evidence type="ECO:0000256" key="1">
    <source>
        <dbReference type="SAM" id="Phobius"/>
    </source>
</evidence>